<dbReference type="InterPro" id="IPR029063">
    <property type="entry name" value="SAM-dependent_MTases_sf"/>
</dbReference>
<feature type="domain" description="Methyltransferase small" evidence="3">
    <location>
        <begin position="31"/>
        <end position="125"/>
    </location>
</feature>
<dbReference type="AlphaFoldDB" id="A0A1Y5SZ46"/>
<dbReference type="InterPro" id="IPR050210">
    <property type="entry name" value="tRNA_Adenine-N(6)_MTase"/>
</dbReference>
<accession>A0A1Y5SZ46</accession>
<organism evidence="4 5">
    <name type="scientific">Aquimixticola soesokkakensis</name>
    <dbReference type="NCBI Taxonomy" id="1519096"/>
    <lineage>
        <taxon>Bacteria</taxon>
        <taxon>Pseudomonadati</taxon>
        <taxon>Pseudomonadota</taxon>
        <taxon>Alphaproteobacteria</taxon>
        <taxon>Rhodobacterales</taxon>
        <taxon>Paracoccaceae</taxon>
        <taxon>Aquimixticola</taxon>
    </lineage>
</organism>
<dbReference type="InterPro" id="IPR002052">
    <property type="entry name" value="DNA_methylase_N6_adenine_CS"/>
</dbReference>
<dbReference type="PANTHER" id="PTHR47739:SF1">
    <property type="entry name" value="TRNA1(VAL) (ADENINE(37)-N6)-METHYLTRANSFERASE"/>
    <property type="match status" value="1"/>
</dbReference>
<dbReference type="EC" id="2.1.1.223" evidence="4"/>
<dbReference type="EMBL" id="FWFS01000007">
    <property type="protein sequence ID" value="SLN48444.1"/>
    <property type="molecule type" value="Genomic_DNA"/>
</dbReference>
<keyword evidence="4" id="KW-0808">Transferase</keyword>
<evidence type="ECO:0000259" key="3">
    <source>
        <dbReference type="Pfam" id="PF05175"/>
    </source>
</evidence>
<dbReference type="PANTHER" id="PTHR47739">
    <property type="entry name" value="TRNA1(VAL) (ADENINE(37)-N6)-METHYLTRANSFERASE"/>
    <property type="match status" value="1"/>
</dbReference>
<dbReference type="GO" id="GO:0008168">
    <property type="term" value="F:methyltransferase activity"/>
    <property type="evidence" value="ECO:0007669"/>
    <property type="project" value="UniProtKB-KW"/>
</dbReference>
<gene>
    <name evidence="4" type="primary">yfiC</name>
    <name evidence="4" type="ORF">AQS8620_02028</name>
</gene>
<evidence type="ECO:0000313" key="4">
    <source>
        <dbReference type="EMBL" id="SLN48444.1"/>
    </source>
</evidence>
<reference evidence="4 5" key="1">
    <citation type="submission" date="2017-03" db="EMBL/GenBank/DDBJ databases">
        <authorList>
            <person name="Afonso C.L."/>
            <person name="Miller P.J."/>
            <person name="Scott M.A."/>
            <person name="Spackman E."/>
            <person name="Goraichik I."/>
            <person name="Dimitrov K.M."/>
            <person name="Suarez D.L."/>
            <person name="Swayne D.E."/>
        </authorList>
    </citation>
    <scope>NUCLEOTIDE SEQUENCE [LARGE SCALE GENOMIC DNA]</scope>
    <source>
        <strain evidence="4 5">CECT 8620</strain>
    </source>
</reference>
<evidence type="ECO:0000256" key="2">
    <source>
        <dbReference type="ARBA" id="ARBA00022691"/>
    </source>
</evidence>
<proteinExistence type="predicted"/>
<dbReference type="CDD" id="cd02440">
    <property type="entry name" value="AdoMet_MTases"/>
    <property type="match status" value="1"/>
</dbReference>
<dbReference type="RefSeq" id="WP_085836731.1">
    <property type="nucleotide sequence ID" value="NZ_FWFS01000007.1"/>
</dbReference>
<keyword evidence="1 4" id="KW-0489">Methyltransferase</keyword>
<evidence type="ECO:0000256" key="1">
    <source>
        <dbReference type="ARBA" id="ARBA00022603"/>
    </source>
</evidence>
<protein>
    <submittedName>
        <fullName evidence="4">tRNA1(Val) (Adenine(37)-N6)-methyltransferase</fullName>
        <ecNumber evidence="4">2.1.1.223</ecNumber>
    </submittedName>
</protein>
<keyword evidence="5" id="KW-1185">Reference proteome</keyword>
<dbReference type="GO" id="GO:0032259">
    <property type="term" value="P:methylation"/>
    <property type="evidence" value="ECO:0007669"/>
    <property type="project" value="UniProtKB-KW"/>
</dbReference>
<dbReference type="Pfam" id="PF05175">
    <property type="entry name" value="MTS"/>
    <property type="match status" value="1"/>
</dbReference>
<evidence type="ECO:0000313" key="5">
    <source>
        <dbReference type="Proteomes" id="UP000193862"/>
    </source>
</evidence>
<dbReference type="OrthoDB" id="5489421at2"/>
<dbReference type="PROSITE" id="PS00092">
    <property type="entry name" value="N6_MTASE"/>
    <property type="match status" value="1"/>
</dbReference>
<name>A0A1Y5SZ46_9RHOB</name>
<dbReference type="SUPFAM" id="SSF53335">
    <property type="entry name" value="S-adenosyl-L-methionine-dependent methyltransferases"/>
    <property type="match status" value="1"/>
</dbReference>
<dbReference type="Proteomes" id="UP000193862">
    <property type="component" value="Unassembled WGS sequence"/>
</dbReference>
<dbReference type="GO" id="GO:0003676">
    <property type="term" value="F:nucleic acid binding"/>
    <property type="evidence" value="ECO:0007669"/>
    <property type="project" value="InterPro"/>
</dbReference>
<dbReference type="Gene3D" id="3.40.50.150">
    <property type="entry name" value="Vaccinia Virus protein VP39"/>
    <property type="match status" value="1"/>
</dbReference>
<keyword evidence="2" id="KW-0949">S-adenosyl-L-methionine</keyword>
<sequence length="250" mass="26891">MNPLTCDDFLGGKVRLWQPARGYRAGVDPVLLAASVPARAGDSVLELGCGAGAASLCLAARVSGLRVTGVELQPAYADLARRNARENGVDMTVIEADLGALPMAVKSRRFDHVIMNPPYFDRTASISSTQAAREAAMGEATPLKDWLAVAARRLAPRGYLSLIHRAERLPEIMTCITGTLGSIRLRAIEPRAGRAASLVLVQARKEGRAAFVLEPPLRMHAGARHMSDRDDYTPEVVAILRDGQKLPECS</sequence>
<dbReference type="InterPro" id="IPR007848">
    <property type="entry name" value="Small_mtfrase_dom"/>
</dbReference>